<keyword evidence="3" id="KW-0274">FAD</keyword>
<dbReference type="InterPro" id="IPR036188">
    <property type="entry name" value="FAD/NAD-bd_sf"/>
</dbReference>
<accession>A0A166E273</accession>
<dbReference type="Pfam" id="PF03486">
    <property type="entry name" value="HI0933_like"/>
    <property type="match status" value="1"/>
</dbReference>
<dbReference type="InterPro" id="IPR055178">
    <property type="entry name" value="RsdA/BaiN/AoA(So)-like_dom"/>
</dbReference>
<dbReference type="Gene3D" id="1.10.8.260">
    <property type="entry name" value="HI0933 insert domain-like"/>
    <property type="match status" value="1"/>
</dbReference>
<dbReference type="STRING" id="47311.MBCUT_10640"/>
<dbReference type="SUPFAM" id="SSF51905">
    <property type="entry name" value="FAD/NAD(P)-binding domain"/>
    <property type="match status" value="1"/>
</dbReference>
<dbReference type="PANTHER" id="PTHR42887">
    <property type="entry name" value="OS12G0638800 PROTEIN"/>
    <property type="match status" value="1"/>
</dbReference>
<evidence type="ECO:0000256" key="1">
    <source>
        <dbReference type="ARBA" id="ARBA00001974"/>
    </source>
</evidence>
<evidence type="ECO:0000313" key="7">
    <source>
        <dbReference type="Proteomes" id="UP000077275"/>
    </source>
</evidence>
<dbReference type="PRINTS" id="PR00368">
    <property type="entry name" value="FADPNR"/>
</dbReference>
<dbReference type="PANTHER" id="PTHR42887:SF2">
    <property type="entry name" value="OS12G0638800 PROTEIN"/>
    <property type="match status" value="1"/>
</dbReference>
<evidence type="ECO:0000259" key="5">
    <source>
        <dbReference type="Pfam" id="PF22780"/>
    </source>
</evidence>
<organism evidence="6 7">
    <name type="scientific">Methanobrevibacter cuticularis</name>
    <dbReference type="NCBI Taxonomy" id="47311"/>
    <lineage>
        <taxon>Archaea</taxon>
        <taxon>Methanobacteriati</taxon>
        <taxon>Methanobacteriota</taxon>
        <taxon>Methanomada group</taxon>
        <taxon>Methanobacteria</taxon>
        <taxon>Methanobacteriales</taxon>
        <taxon>Methanobacteriaceae</taxon>
        <taxon>Methanobrevibacter</taxon>
    </lineage>
</organism>
<dbReference type="Gene3D" id="2.40.30.10">
    <property type="entry name" value="Translation factors"/>
    <property type="match status" value="1"/>
</dbReference>
<dbReference type="Pfam" id="PF22780">
    <property type="entry name" value="HI0933_like_1st"/>
    <property type="match status" value="2"/>
</dbReference>
<evidence type="ECO:0000256" key="2">
    <source>
        <dbReference type="ARBA" id="ARBA00022630"/>
    </source>
</evidence>
<keyword evidence="2" id="KW-0285">Flavoprotein</keyword>
<evidence type="ECO:0000313" key="6">
    <source>
        <dbReference type="EMBL" id="KZX16198.1"/>
    </source>
</evidence>
<dbReference type="NCBIfam" id="TIGR00275">
    <property type="entry name" value="aminoacetone oxidase family FAD-binding enzyme"/>
    <property type="match status" value="1"/>
</dbReference>
<dbReference type="InterPro" id="IPR004792">
    <property type="entry name" value="BaiN-like"/>
</dbReference>
<dbReference type="AlphaFoldDB" id="A0A166E273"/>
<dbReference type="EMBL" id="LWMW01000098">
    <property type="protein sequence ID" value="KZX16198.1"/>
    <property type="molecule type" value="Genomic_DNA"/>
</dbReference>
<dbReference type="OrthoDB" id="11867at2157"/>
<dbReference type="RefSeq" id="WP_067259655.1">
    <property type="nucleotide sequence ID" value="NZ_LWMW01000098.1"/>
</dbReference>
<keyword evidence="6" id="KW-0413">Isomerase</keyword>
<proteinExistence type="predicted"/>
<keyword evidence="7" id="KW-1185">Reference proteome</keyword>
<comment type="cofactor">
    <cofactor evidence="1">
        <name>FAD</name>
        <dbReference type="ChEBI" id="CHEBI:57692"/>
    </cofactor>
</comment>
<dbReference type="EC" id="5.3.1.29" evidence="6"/>
<dbReference type="SUPFAM" id="SSF160996">
    <property type="entry name" value="HI0933 insert domain-like"/>
    <property type="match status" value="1"/>
</dbReference>
<evidence type="ECO:0000259" key="4">
    <source>
        <dbReference type="Pfam" id="PF03486"/>
    </source>
</evidence>
<dbReference type="PATRIC" id="fig|47311.3.peg.1170"/>
<dbReference type="GO" id="GO:0043917">
    <property type="term" value="F:ribose 1,5-bisphosphate isomerase activity"/>
    <property type="evidence" value="ECO:0007669"/>
    <property type="project" value="UniProtKB-EC"/>
</dbReference>
<dbReference type="InterPro" id="IPR057661">
    <property type="entry name" value="RsdA/BaiN/AoA(So)_Rossmann"/>
</dbReference>
<evidence type="ECO:0000256" key="3">
    <source>
        <dbReference type="ARBA" id="ARBA00022827"/>
    </source>
</evidence>
<feature type="domain" description="RsdA/BaiN/AoA(So)-like Rossmann fold-like" evidence="4">
    <location>
        <begin position="5"/>
        <end position="448"/>
    </location>
</feature>
<comment type="caution">
    <text evidence="6">The sequence shown here is derived from an EMBL/GenBank/DDBJ whole genome shotgun (WGS) entry which is preliminary data.</text>
</comment>
<sequence length="456" mass="50940">MKNYKVAIIGGGPAGMMAAISTAQELKGKSNVVVIEKNESLGKKLLLTGGGRCNITNLSHIKKFLGKFEKEDKLFLKHAFYTFDNKKLLSLFESEGLEFKEEENHKCFPITDDSNSILKILKDYLDELNVDILVKNSVKYIINNNEKKDNFIKKNIFKIKTEKETIYAEKVILATGGISYPQTGSTGDGYKIAADFGHSLITPKPGLISLNVENSYFKHLSGITFENIEVSFKTKGKTIKTKGNVLITHSGLSGPAILDISNYIVENIDKEGIIDKNNVNIENNNQNDFYNDFNYDNTFFENVFVSLDLIPDLNKEELNEKMTKDSQANGKTMVKNYMKYYLKNRFIDSFLNMIEVSGNKTLSNMTKNDKNKIIANLKDLNVKINGIMPKETSMITCGGIKTNEINSKTMKSKLCNGLYFAGELIESYGPTGGYNLQIAFSTGFLAGKSVADSIKN</sequence>
<feature type="domain" description="RsdA/BaiN/AoA(So)-like insert" evidence="5">
    <location>
        <begin position="302"/>
        <end position="393"/>
    </location>
</feature>
<name>A0A166E273_9EURY</name>
<feature type="domain" description="RsdA/BaiN/AoA(So)-like insert" evidence="5">
    <location>
        <begin position="204"/>
        <end position="271"/>
    </location>
</feature>
<dbReference type="Gene3D" id="3.50.50.60">
    <property type="entry name" value="FAD/NAD(P)-binding domain"/>
    <property type="match status" value="1"/>
</dbReference>
<dbReference type="InterPro" id="IPR023166">
    <property type="entry name" value="BaiN-like_dom_sf"/>
</dbReference>
<dbReference type="Proteomes" id="UP000077275">
    <property type="component" value="Unassembled WGS sequence"/>
</dbReference>
<protein>
    <submittedName>
        <fullName evidence="6">Putative thiazole biosynthetic enzyme</fullName>
        <ecNumber evidence="6">5.3.1.29</ecNumber>
    </submittedName>
</protein>
<gene>
    <name evidence="6" type="ORF">MBCUT_10640</name>
</gene>
<reference evidence="6 7" key="1">
    <citation type="submission" date="2016-04" db="EMBL/GenBank/DDBJ databases">
        <title>Genome sequence of Methanobrevibacter cuticularis DSM 11139.</title>
        <authorList>
            <person name="Poehlein A."/>
            <person name="Seedorf H."/>
            <person name="Daniel R."/>
        </authorList>
    </citation>
    <scope>NUCLEOTIDE SEQUENCE [LARGE SCALE GENOMIC DNA]</scope>
    <source>
        <strain evidence="6 7">DSM 11139</strain>
    </source>
</reference>